<accession>A0A0R0ACB0</accession>
<organism evidence="1 2">
    <name type="scientific">Stenotrophomonas pictorum JCM 9942</name>
    <dbReference type="NCBI Taxonomy" id="1236960"/>
    <lineage>
        <taxon>Bacteria</taxon>
        <taxon>Pseudomonadati</taxon>
        <taxon>Pseudomonadota</taxon>
        <taxon>Gammaproteobacteria</taxon>
        <taxon>Lysobacterales</taxon>
        <taxon>Lysobacteraceae</taxon>
        <taxon>Stenotrophomonas</taxon>
    </lineage>
</organism>
<dbReference type="AlphaFoldDB" id="A0A0R0ACB0"/>
<keyword evidence="2" id="KW-1185">Reference proteome</keyword>
<dbReference type="EMBL" id="LLXS01000055">
    <property type="protein sequence ID" value="KRG38552.1"/>
    <property type="molecule type" value="Genomic_DNA"/>
</dbReference>
<dbReference type="Proteomes" id="UP000050836">
    <property type="component" value="Unassembled WGS sequence"/>
</dbReference>
<evidence type="ECO:0000313" key="2">
    <source>
        <dbReference type="Proteomes" id="UP000050836"/>
    </source>
</evidence>
<gene>
    <name evidence="1" type="ORF">ARC78_15575</name>
</gene>
<dbReference type="RefSeq" id="WP_054658974.1">
    <property type="nucleotide sequence ID" value="NZ_BAZI01000125.1"/>
</dbReference>
<name>A0A0R0ACB0_9GAMM</name>
<protein>
    <submittedName>
        <fullName evidence="1">Uncharacterized protein</fullName>
    </submittedName>
</protein>
<comment type="caution">
    <text evidence="1">The sequence shown here is derived from an EMBL/GenBank/DDBJ whole genome shotgun (WGS) entry which is preliminary data.</text>
</comment>
<reference evidence="1 2" key="1">
    <citation type="submission" date="2015-10" db="EMBL/GenBank/DDBJ databases">
        <title>Genome sequencing and analysis of members of genus Stenotrophomonas.</title>
        <authorList>
            <person name="Patil P.P."/>
            <person name="Midha S."/>
            <person name="Patil P.B."/>
        </authorList>
    </citation>
    <scope>NUCLEOTIDE SEQUENCE [LARGE SCALE GENOMIC DNA]</scope>
    <source>
        <strain evidence="1 2">JCM 9942</strain>
    </source>
</reference>
<sequence>MSYPALRADFDALALDIFEKGPSIQRAELTPLVQELCGLALQTLAAAEGCEDRQPITRSICTILHRAYSLSSAAEQASHLRQRLPHSKMPELSARF</sequence>
<proteinExistence type="predicted"/>
<evidence type="ECO:0000313" key="1">
    <source>
        <dbReference type="EMBL" id="KRG38552.1"/>
    </source>
</evidence>